<dbReference type="VEuPathDB" id="FungiDB:CTRG_00835"/>
<accession>C5M446</accession>
<dbReference type="STRING" id="294747.C5M446"/>
<dbReference type="HOGENOM" id="CLU_091755_0_0_1"/>
<dbReference type="RefSeq" id="XP_002546054.1">
    <property type="nucleotide sequence ID" value="XM_002546008.1"/>
</dbReference>
<name>C5M446_CANTT</name>
<evidence type="ECO:0000259" key="8">
    <source>
        <dbReference type="Pfam" id="PF06148"/>
    </source>
</evidence>
<dbReference type="eggNOG" id="KOG2307">
    <property type="taxonomic scope" value="Eukaryota"/>
</dbReference>
<evidence type="ECO:0000256" key="6">
    <source>
        <dbReference type="ARBA" id="ARBA00023136"/>
    </source>
</evidence>
<keyword evidence="5" id="KW-0333">Golgi apparatus</keyword>
<dbReference type="Pfam" id="PF06148">
    <property type="entry name" value="COG2_N"/>
    <property type="match status" value="1"/>
</dbReference>
<dbReference type="OrthoDB" id="332281at2759"/>
<keyword evidence="6" id="KW-0472">Membrane</keyword>
<evidence type="ECO:0000256" key="3">
    <source>
        <dbReference type="ARBA" id="ARBA00022448"/>
    </source>
</evidence>
<evidence type="ECO:0000256" key="5">
    <source>
        <dbReference type="ARBA" id="ARBA00023034"/>
    </source>
</evidence>
<dbReference type="AlphaFoldDB" id="C5M446"/>
<dbReference type="Proteomes" id="UP000002037">
    <property type="component" value="Unassembled WGS sequence"/>
</dbReference>
<dbReference type="KEGG" id="ctp:CTRG_00835"/>
<comment type="subcellular location">
    <subcellularLocation>
        <location evidence="1">Golgi apparatus membrane</location>
        <topology evidence="1">Peripheral membrane protein</topology>
    </subcellularLocation>
</comment>
<feature type="domain" description="Conserved oligomeric Golgi complex subunit 2 N-terminal" evidence="8">
    <location>
        <begin position="28"/>
        <end position="92"/>
    </location>
</feature>
<proteinExistence type="predicted"/>
<evidence type="ECO:0000313" key="9">
    <source>
        <dbReference type="EMBL" id="EER36096.1"/>
    </source>
</evidence>
<sequence length="263" mass="30799">MSLEYDILNGTDEFPYPTSIIGTDFKNFSNDFHEIDEFLYLNHRFNSLDSLIKDLNQLSNNLNETLLNLVNDEYNDFINLGKSINSGNELIELILQDLTNFKIEMIEYLNKFNKIDEELDKILKNRELLMNLKTCSKLNLIIHDQMMEFDHLLIKNDELFKIDIKSFKKLTSLYISMTNIIKFLNDFTSNNPDIGDCLFHDNYVTNKIGSIKLEFKSYLDQLIKKELSQSKRDGDFVLELLKVYELIGKTDDFIGLLSLSQKK</sequence>
<protein>
    <recommendedName>
        <fullName evidence="2">Conserved oligomeric Golgi complex subunit 2</fullName>
    </recommendedName>
    <alternativeName>
        <fullName evidence="7">Component of oligomeric Golgi complex 2</fullName>
    </alternativeName>
</protein>
<dbReference type="GeneID" id="8297279"/>
<evidence type="ECO:0000256" key="7">
    <source>
        <dbReference type="ARBA" id="ARBA00031344"/>
    </source>
</evidence>
<evidence type="ECO:0000256" key="4">
    <source>
        <dbReference type="ARBA" id="ARBA00022927"/>
    </source>
</evidence>
<keyword evidence="3" id="KW-0813">Transport</keyword>
<keyword evidence="4" id="KW-0653">Protein transport</keyword>
<evidence type="ECO:0000256" key="1">
    <source>
        <dbReference type="ARBA" id="ARBA00004395"/>
    </source>
</evidence>
<evidence type="ECO:0000313" key="10">
    <source>
        <dbReference type="Proteomes" id="UP000002037"/>
    </source>
</evidence>
<keyword evidence="10" id="KW-1185">Reference proteome</keyword>
<dbReference type="GO" id="GO:0015031">
    <property type="term" value="P:protein transport"/>
    <property type="evidence" value="ECO:0007669"/>
    <property type="project" value="UniProtKB-KW"/>
</dbReference>
<dbReference type="EMBL" id="GG692395">
    <property type="protein sequence ID" value="EER36096.1"/>
    <property type="molecule type" value="Genomic_DNA"/>
</dbReference>
<gene>
    <name evidence="9" type="ORF">CTRG_00835</name>
</gene>
<reference evidence="9 10" key="1">
    <citation type="journal article" date="2009" name="Nature">
        <title>Evolution of pathogenicity and sexual reproduction in eight Candida genomes.</title>
        <authorList>
            <person name="Butler G."/>
            <person name="Rasmussen M.D."/>
            <person name="Lin M.F."/>
            <person name="Santos M.A."/>
            <person name="Sakthikumar S."/>
            <person name="Munro C.A."/>
            <person name="Rheinbay E."/>
            <person name="Grabherr M."/>
            <person name="Forche A."/>
            <person name="Reedy J.L."/>
            <person name="Agrafioti I."/>
            <person name="Arnaud M.B."/>
            <person name="Bates S."/>
            <person name="Brown A.J."/>
            <person name="Brunke S."/>
            <person name="Costanzo M.C."/>
            <person name="Fitzpatrick D.A."/>
            <person name="de Groot P.W."/>
            <person name="Harris D."/>
            <person name="Hoyer L.L."/>
            <person name="Hube B."/>
            <person name="Klis F.M."/>
            <person name="Kodira C."/>
            <person name="Lennard N."/>
            <person name="Logue M.E."/>
            <person name="Martin R."/>
            <person name="Neiman A.M."/>
            <person name="Nikolaou E."/>
            <person name="Quail M.A."/>
            <person name="Quinn J."/>
            <person name="Santos M.C."/>
            <person name="Schmitzberger F.F."/>
            <person name="Sherlock G."/>
            <person name="Shah P."/>
            <person name="Silverstein K.A."/>
            <person name="Skrzypek M.S."/>
            <person name="Soll D."/>
            <person name="Staggs R."/>
            <person name="Stansfield I."/>
            <person name="Stumpf M.P."/>
            <person name="Sudbery P.E."/>
            <person name="Srikantha T."/>
            <person name="Zeng Q."/>
            <person name="Berman J."/>
            <person name="Berriman M."/>
            <person name="Heitman J."/>
            <person name="Gow N.A."/>
            <person name="Lorenz M.C."/>
            <person name="Birren B.W."/>
            <person name="Kellis M."/>
            <person name="Cuomo C.A."/>
        </authorList>
    </citation>
    <scope>NUCLEOTIDE SEQUENCE [LARGE SCALE GENOMIC DNA]</scope>
    <source>
        <strain evidence="10">ATCC MYA-3404 / T1</strain>
    </source>
</reference>
<dbReference type="GO" id="GO:0000139">
    <property type="term" value="C:Golgi membrane"/>
    <property type="evidence" value="ECO:0007669"/>
    <property type="project" value="UniProtKB-SubCell"/>
</dbReference>
<dbReference type="InterPro" id="IPR024602">
    <property type="entry name" value="COG_su2_N"/>
</dbReference>
<organism evidence="9 10">
    <name type="scientific">Candida tropicalis (strain ATCC MYA-3404 / T1)</name>
    <name type="common">Yeast</name>
    <dbReference type="NCBI Taxonomy" id="294747"/>
    <lineage>
        <taxon>Eukaryota</taxon>
        <taxon>Fungi</taxon>
        <taxon>Dikarya</taxon>
        <taxon>Ascomycota</taxon>
        <taxon>Saccharomycotina</taxon>
        <taxon>Pichiomycetes</taxon>
        <taxon>Debaryomycetaceae</taxon>
        <taxon>Candida/Lodderomyces clade</taxon>
        <taxon>Candida</taxon>
    </lineage>
</organism>
<evidence type="ECO:0000256" key="2">
    <source>
        <dbReference type="ARBA" id="ARBA00020977"/>
    </source>
</evidence>